<keyword evidence="1 2" id="KW-0238">DNA-binding</keyword>
<dbReference type="InterPro" id="IPR001647">
    <property type="entry name" value="HTH_TetR"/>
</dbReference>
<feature type="DNA-binding region" description="H-T-H motif" evidence="2">
    <location>
        <begin position="35"/>
        <end position="54"/>
    </location>
</feature>
<dbReference type="SUPFAM" id="SSF48498">
    <property type="entry name" value="Tetracyclin repressor-like, C-terminal domain"/>
    <property type="match status" value="1"/>
</dbReference>
<reference evidence="4 5" key="1">
    <citation type="submission" date="2016-10" db="EMBL/GenBank/DDBJ databases">
        <authorList>
            <person name="de Groot N.N."/>
        </authorList>
    </citation>
    <scope>NUCLEOTIDE SEQUENCE [LARGE SCALE GENOMIC DNA]</scope>
    <source>
        <strain evidence="4 5">DSM 26130</strain>
    </source>
</reference>
<dbReference type="Gene3D" id="1.10.357.10">
    <property type="entry name" value="Tetracycline Repressor, domain 2"/>
    <property type="match status" value="1"/>
</dbReference>
<dbReference type="Proteomes" id="UP000198598">
    <property type="component" value="Unassembled WGS sequence"/>
</dbReference>
<evidence type="ECO:0000259" key="3">
    <source>
        <dbReference type="PROSITE" id="PS50977"/>
    </source>
</evidence>
<keyword evidence="5" id="KW-1185">Reference proteome</keyword>
<evidence type="ECO:0000256" key="2">
    <source>
        <dbReference type="PROSITE-ProRule" id="PRU00335"/>
    </source>
</evidence>
<dbReference type="STRING" id="662367.SAMN05216167_102802"/>
<feature type="domain" description="HTH tetR-type" evidence="3">
    <location>
        <begin position="12"/>
        <end position="72"/>
    </location>
</feature>
<proteinExistence type="predicted"/>
<dbReference type="PROSITE" id="PS50977">
    <property type="entry name" value="HTH_TETR_2"/>
    <property type="match status" value="1"/>
</dbReference>
<evidence type="ECO:0000313" key="5">
    <source>
        <dbReference type="Proteomes" id="UP000198598"/>
    </source>
</evidence>
<evidence type="ECO:0000313" key="4">
    <source>
        <dbReference type="EMBL" id="SFC91321.1"/>
    </source>
</evidence>
<dbReference type="EMBL" id="FOLQ01000002">
    <property type="protein sequence ID" value="SFC91321.1"/>
    <property type="molecule type" value="Genomic_DNA"/>
</dbReference>
<organism evidence="4 5">
    <name type="scientific">Spirosoma endophyticum</name>
    <dbReference type="NCBI Taxonomy" id="662367"/>
    <lineage>
        <taxon>Bacteria</taxon>
        <taxon>Pseudomonadati</taxon>
        <taxon>Bacteroidota</taxon>
        <taxon>Cytophagia</taxon>
        <taxon>Cytophagales</taxon>
        <taxon>Cytophagaceae</taxon>
        <taxon>Spirosoma</taxon>
    </lineage>
</organism>
<dbReference type="InterPro" id="IPR009057">
    <property type="entry name" value="Homeodomain-like_sf"/>
</dbReference>
<dbReference type="RefSeq" id="WP_093825017.1">
    <property type="nucleotide sequence ID" value="NZ_FOLQ01000002.1"/>
</dbReference>
<dbReference type="Pfam" id="PF00440">
    <property type="entry name" value="TetR_N"/>
    <property type="match status" value="1"/>
</dbReference>
<protein>
    <submittedName>
        <fullName evidence="4">Transcriptional regulator, TetR family</fullName>
    </submittedName>
</protein>
<dbReference type="PANTHER" id="PTHR43479">
    <property type="entry name" value="ACREF/ENVCD OPERON REPRESSOR-RELATED"/>
    <property type="match status" value="1"/>
</dbReference>
<dbReference type="InterPro" id="IPR050624">
    <property type="entry name" value="HTH-type_Tx_Regulator"/>
</dbReference>
<accession>A0A1I1N103</accession>
<sequence length="197" mass="23603">MQTIERKVRSREQTRSGIISTAKAIASQEGWQAVSIRKIADAIDYSAPVVYEYFDSKDVLLDEIRNEGFRYLYKEYDRILKLYRDPEKRLYEISLIQWDFARQQPEIYQVMYNLDGAYCTMPVYQSEAMQAVSRIVEEIIFSFIPKAKESIKRLYFQWWSASHGMIMLSMLLKDEQPLDQSEQIYRETMRRFVRDLR</sequence>
<dbReference type="GO" id="GO:0003677">
    <property type="term" value="F:DNA binding"/>
    <property type="evidence" value="ECO:0007669"/>
    <property type="project" value="UniProtKB-UniRule"/>
</dbReference>
<dbReference type="SUPFAM" id="SSF46689">
    <property type="entry name" value="Homeodomain-like"/>
    <property type="match status" value="1"/>
</dbReference>
<dbReference type="OrthoDB" id="594604at2"/>
<dbReference type="InterPro" id="IPR036271">
    <property type="entry name" value="Tet_transcr_reg_TetR-rel_C_sf"/>
</dbReference>
<dbReference type="PANTHER" id="PTHR43479:SF11">
    <property type="entry name" value="ACREF_ENVCD OPERON REPRESSOR-RELATED"/>
    <property type="match status" value="1"/>
</dbReference>
<dbReference type="AlphaFoldDB" id="A0A1I1N103"/>
<gene>
    <name evidence="4" type="ORF">SAMN05216167_102802</name>
</gene>
<evidence type="ECO:0000256" key="1">
    <source>
        <dbReference type="ARBA" id="ARBA00023125"/>
    </source>
</evidence>
<name>A0A1I1N103_9BACT</name>